<accession>A0A8R1ENB5</accession>
<dbReference type="EnsemblMetazoa" id="CJA37569.1">
    <property type="protein sequence ID" value="CJA37569.1"/>
    <property type="gene ID" value="WBGene00213416"/>
</dbReference>
<keyword evidence="2" id="KW-1185">Reference proteome</keyword>
<dbReference type="Proteomes" id="UP000005237">
    <property type="component" value="Unassembled WGS sequence"/>
</dbReference>
<evidence type="ECO:0000313" key="2">
    <source>
        <dbReference type="Proteomes" id="UP000005237"/>
    </source>
</evidence>
<dbReference type="AlphaFoldDB" id="A0A8R1ENB5"/>
<evidence type="ECO:0000313" key="1">
    <source>
        <dbReference type="EnsemblMetazoa" id="CJA37569.1"/>
    </source>
</evidence>
<name>A0A8R1ENB5_CAEJA</name>
<protein>
    <submittedName>
        <fullName evidence="1">Uncharacterized protein</fullName>
    </submittedName>
</protein>
<reference evidence="2" key="1">
    <citation type="submission" date="2010-08" db="EMBL/GenBank/DDBJ databases">
        <authorList>
            <consortium name="Caenorhabditis japonica Sequencing Consortium"/>
            <person name="Wilson R.K."/>
        </authorList>
    </citation>
    <scope>NUCLEOTIDE SEQUENCE [LARGE SCALE GENOMIC DNA]</scope>
    <source>
        <strain evidence="2">DF5081</strain>
    </source>
</reference>
<proteinExistence type="predicted"/>
<organism evidence="1 2">
    <name type="scientific">Caenorhabditis japonica</name>
    <dbReference type="NCBI Taxonomy" id="281687"/>
    <lineage>
        <taxon>Eukaryota</taxon>
        <taxon>Metazoa</taxon>
        <taxon>Ecdysozoa</taxon>
        <taxon>Nematoda</taxon>
        <taxon>Chromadorea</taxon>
        <taxon>Rhabditida</taxon>
        <taxon>Rhabditina</taxon>
        <taxon>Rhabditomorpha</taxon>
        <taxon>Rhabditoidea</taxon>
        <taxon>Rhabditidae</taxon>
        <taxon>Peloderinae</taxon>
        <taxon>Caenorhabditis</taxon>
    </lineage>
</organism>
<sequence>MSSGLSALMRGAAVSAVRQADRQRTIESSITSVTSSPLILRRFFLSIFYTTSVNDRRRFAPHFFASSGLLFDDSVPQIVHFAFHCLPSASHAHSMCGFRNETKANKRN</sequence>
<reference evidence="1" key="2">
    <citation type="submission" date="2022-06" db="UniProtKB">
        <authorList>
            <consortium name="EnsemblMetazoa"/>
        </authorList>
    </citation>
    <scope>IDENTIFICATION</scope>
    <source>
        <strain evidence="1">DF5081</strain>
    </source>
</reference>